<gene>
    <name evidence="1" type="ORF">KDH_49450</name>
</gene>
<dbReference type="EMBL" id="BSRI01000002">
    <property type="protein sequence ID" value="GLV58111.1"/>
    <property type="molecule type" value="Genomic_DNA"/>
</dbReference>
<evidence type="ECO:0000313" key="2">
    <source>
        <dbReference type="Proteomes" id="UP001344906"/>
    </source>
</evidence>
<proteinExistence type="predicted"/>
<protein>
    <recommendedName>
        <fullName evidence="3">N-acetyltransferase domain-containing protein</fullName>
    </recommendedName>
</protein>
<keyword evidence="2" id="KW-1185">Reference proteome</keyword>
<organism evidence="1 2">
    <name type="scientific">Dictyobacter halimunensis</name>
    <dbReference type="NCBI Taxonomy" id="3026934"/>
    <lineage>
        <taxon>Bacteria</taxon>
        <taxon>Bacillati</taxon>
        <taxon>Chloroflexota</taxon>
        <taxon>Ktedonobacteria</taxon>
        <taxon>Ktedonobacterales</taxon>
        <taxon>Dictyobacteraceae</taxon>
        <taxon>Dictyobacter</taxon>
    </lineage>
</organism>
<comment type="caution">
    <text evidence="1">The sequence shown here is derived from an EMBL/GenBank/DDBJ whole genome shotgun (WGS) entry which is preliminary data.</text>
</comment>
<accession>A0ABQ6FZ51</accession>
<sequence length="243" mass="27513">MHTNYLQLAVNNNAIWCETVCRSHNIPGEFHETFWMIKHQAPTYYPNLITLSPAENLDLHQDPLAAFLSEQNDYTISIKDSFADLDLDPFGFHSLFEAQWIILRSDSMTVPNQPSTELAWKRITEEKELLGWETAWSQTELTQNHIFQAPLLHDANICIMAAYQDNHIVAGAIANKTPGVVGVSNVFTPEQDAEQYWQGLLALISNQHPGLPIVGYEQDESLALAIRVGFTILGPLRVWLKDE</sequence>
<dbReference type="RefSeq" id="WP_338254222.1">
    <property type="nucleotide sequence ID" value="NZ_BSRI01000002.1"/>
</dbReference>
<reference evidence="1 2" key="1">
    <citation type="submission" date="2023-02" db="EMBL/GenBank/DDBJ databases">
        <title>Dictyobacter halimunensis sp. nov., a new member of the class Ktedonobacteria from forest soil in a geothermal area.</title>
        <authorList>
            <person name="Rachmania M.K."/>
            <person name="Ningsih F."/>
            <person name="Sakai Y."/>
            <person name="Yabe S."/>
            <person name="Yokota A."/>
            <person name="Sjamsuridzal W."/>
        </authorList>
    </citation>
    <scope>NUCLEOTIDE SEQUENCE [LARGE SCALE GENOMIC DNA]</scope>
    <source>
        <strain evidence="1 2">S3.2.2.5</strain>
    </source>
</reference>
<evidence type="ECO:0000313" key="1">
    <source>
        <dbReference type="EMBL" id="GLV58111.1"/>
    </source>
</evidence>
<dbReference type="Proteomes" id="UP001344906">
    <property type="component" value="Unassembled WGS sequence"/>
</dbReference>
<evidence type="ECO:0008006" key="3">
    <source>
        <dbReference type="Google" id="ProtNLM"/>
    </source>
</evidence>
<name>A0ABQ6FZ51_9CHLR</name>